<sequence length="343" mass="38673">MNQWPGVKLRVTEGWDEEGHHAAGSLHYEGRAVDVTTSDRDRSKYGMLAKLAVEAGFDWVYYESRSHIHCSVKSESSQSVKSGGCFPGNAKVTTRSGEVSLSSLQVGDEVLVMDIESGEFKFSEVLLFLDRNPLQYRDFVEIETSSGRKIQVTPSHLIVAIKSSNSELDKELDGELLNNYRRTSDIYENEVTSDKREKVFISSTSKEPQIIFSSEIEIGDTLITVDNDKIIEDKVLSVNSSVHEGVFAPLTAEGTVVVNEIVTSCYAVVNSHSLAHFVYGPLRFYHNFEMSLKRMWESAFKPFVILKNNAQERSNEIIGIHWYANFLYSLAERILPSEMLYSN</sequence>
<dbReference type="InterPro" id="IPR001657">
    <property type="entry name" value="Hedgehog"/>
</dbReference>
<dbReference type="Pfam" id="PF01079">
    <property type="entry name" value="Hint"/>
    <property type="match status" value="1"/>
</dbReference>
<dbReference type="GO" id="GO:0008233">
    <property type="term" value="F:peptidase activity"/>
    <property type="evidence" value="ECO:0007669"/>
    <property type="project" value="UniProtKB-KW"/>
</dbReference>
<evidence type="ECO:0000256" key="8">
    <source>
        <dbReference type="ARBA" id="ARBA00022716"/>
    </source>
</evidence>
<dbReference type="GO" id="GO:0016015">
    <property type="term" value="F:morphogen activity"/>
    <property type="evidence" value="ECO:0007669"/>
    <property type="project" value="UniProtKB-KW"/>
</dbReference>
<comment type="function">
    <text evidence="18">The C-terminal part of the hedgehog protein precursor displays an autoproteolysis activity that results in the cleavage of the full-length protein into two parts (N-product and C-product). In addition, the C-terminal part displays a cholesterol transferase activity that results by the covalent attachment of a cholesterol moiety to the C-terminal of the newly generated N-product. Once cleaved, the C-product has no signaling activity and diffuses from the cell.</text>
</comment>
<keyword evidence="13" id="KW-0106">Calcium</keyword>
<dbReference type="EMBL" id="JARGDH010000004">
    <property type="protein sequence ID" value="KAL0270514.1"/>
    <property type="molecule type" value="Genomic_DNA"/>
</dbReference>
<evidence type="ECO:0000259" key="20">
    <source>
        <dbReference type="SMART" id="SM00305"/>
    </source>
</evidence>
<comment type="catalytic activity">
    <reaction evidence="19">
        <text>glycyl-L-cysteinyl-[protein] + cholesterol + H(+) = [protein]-C-terminal glycyl cholesterol ester + N-terminal L-cysteinyl-[protein]</text>
        <dbReference type="Rhea" id="RHEA:59504"/>
        <dbReference type="Rhea" id="RHEA-COMP:12707"/>
        <dbReference type="Rhea" id="RHEA-COMP:15369"/>
        <dbReference type="Rhea" id="RHEA-COMP:15374"/>
        <dbReference type="ChEBI" id="CHEBI:15378"/>
        <dbReference type="ChEBI" id="CHEBI:16113"/>
        <dbReference type="ChEBI" id="CHEBI:65250"/>
        <dbReference type="ChEBI" id="CHEBI:143135"/>
        <dbReference type="ChEBI" id="CHEBI:143140"/>
    </reaction>
    <physiologicalReaction direction="left-to-right" evidence="19">
        <dbReference type="Rhea" id="RHEA:59505"/>
    </physiologicalReaction>
</comment>
<keyword evidence="15" id="KW-0564">Palmitate</keyword>
<dbReference type="InterPro" id="IPR009045">
    <property type="entry name" value="Zn_M74/Hedgehog-like"/>
</dbReference>
<dbReference type="SUPFAM" id="SSF55166">
    <property type="entry name" value="Hedgehog/DD-peptidase"/>
    <property type="match status" value="1"/>
</dbReference>
<keyword evidence="17" id="KW-0504">Morphogen</keyword>
<evidence type="ECO:0000256" key="12">
    <source>
        <dbReference type="ARBA" id="ARBA00022813"/>
    </source>
</evidence>
<evidence type="ECO:0000256" key="18">
    <source>
        <dbReference type="ARBA" id="ARBA00045369"/>
    </source>
</evidence>
<dbReference type="InterPro" id="IPR001767">
    <property type="entry name" value="Hedgehog_Hint"/>
</dbReference>
<reference evidence="22" key="1">
    <citation type="journal article" date="2024" name="Gigascience">
        <title>Chromosome-level genome of the poultry shaft louse Menopon gallinae provides insight into the host-switching and adaptive evolution of parasitic lice.</title>
        <authorList>
            <person name="Xu Y."/>
            <person name="Ma L."/>
            <person name="Liu S."/>
            <person name="Liang Y."/>
            <person name="Liu Q."/>
            <person name="He Z."/>
            <person name="Tian L."/>
            <person name="Duan Y."/>
            <person name="Cai W."/>
            <person name="Li H."/>
            <person name="Song F."/>
        </authorList>
    </citation>
    <scope>NUCLEOTIDE SEQUENCE</scope>
    <source>
        <strain evidence="22">Cailab_2023a</strain>
    </source>
</reference>
<evidence type="ECO:0000256" key="13">
    <source>
        <dbReference type="ARBA" id="ARBA00022837"/>
    </source>
</evidence>
<dbReference type="PANTHER" id="PTHR11889">
    <property type="entry name" value="HEDGEHOG"/>
    <property type="match status" value="1"/>
</dbReference>
<evidence type="ECO:0000256" key="5">
    <source>
        <dbReference type="ARBA" id="ARBA00022475"/>
    </source>
</evidence>
<dbReference type="GO" id="GO:0007367">
    <property type="term" value="P:segment polarity determination"/>
    <property type="evidence" value="ECO:0007669"/>
    <property type="project" value="UniProtKB-KW"/>
</dbReference>
<dbReference type="GO" id="GO:0007224">
    <property type="term" value="P:smoothened signaling pathway"/>
    <property type="evidence" value="ECO:0007669"/>
    <property type="project" value="TreeGrafter"/>
</dbReference>
<evidence type="ECO:0000256" key="11">
    <source>
        <dbReference type="ARBA" id="ARBA00022801"/>
    </source>
</evidence>
<protein>
    <recommendedName>
        <fullName evidence="3">Protein hedgehog</fullName>
    </recommendedName>
</protein>
<keyword evidence="4" id="KW-0217">Developmental protein</keyword>
<dbReference type="InterPro" id="IPR000320">
    <property type="entry name" value="Hedgehog_signalling_dom"/>
</dbReference>
<evidence type="ECO:0000313" key="22">
    <source>
        <dbReference type="EMBL" id="KAL0270514.1"/>
    </source>
</evidence>
<evidence type="ECO:0000256" key="19">
    <source>
        <dbReference type="ARBA" id="ARBA00048589"/>
    </source>
</evidence>
<keyword evidence="7" id="KW-0808">Transferase</keyword>
<dbReference type="GO" id="GO:0005509">
    <property type="term" value="F:calcium ion binding"/>
    <property type="evidence" value="ECO:0007669"/>
    <property type="project" value="TreeGrafter"/>
</dbReference>
<evidence type="ECO:0000259" key="21">
    <source>
        <dbReference type="SMART" id="SM00306"/>
    </source>
</evidence>
<dbReference type="GO" id="GO:0010468">
    <property type="term" value="P:regulation of gene expression"/>
    <property type="evidence" value="ECO:0007669"/>
    <property type="project" value="TreeGrafter"/>
</dbReference>
<comment type="subcellular location">
    <subcellularLocation>
        <location evidence="1">Cell membrane</location>
        <topology evidence="1">Lipid-anchor</topology>
    </subcellularLocation>
</comment>
<dbReference type="PRINTS" id="PR00632">
    <property type="entry name" value="SONICHHOG"/>
</dbReference>
<keyword evidence="5" id="KW-1003">Cell membrane</keyword>
<dbReference type="PANTHER" id="PTHR11889:SF31">
    <property type="entry name" value="PROTEIN HEDGEHOG"/>
    <property type="match status" value="1"/>
</dbReference>
<name>A0AAW2HKV1_9NEOP</name>
<dbReference type="InterPro" id="IPR003586">
    <property type="entry name" value="Hint_dom_C"/>
</dbReference>
<dbReference type="Pfam" id="PF01085">
    <property type="entry name" value="HH_signal"/>
    <property type="match status" value="1"/>
</dbReference>
<dbReference type="GO" id="GO:0007267">
    <property type="term" value="P:cell-cell signaling"/>
    <property type="evidence" value="ECO:0007669"/>
    <property type="project" value="InterPro"/>
</dbReference>
<keyword evidence="9" id="KW-0479">Metal-binding</keyword>
<evidence type="ECO:0000256" key="9">
    <source>
        <dbReference type="ARBA" id="ARBA00022723"/>
    </source>
</evidence>
<dbReference type="InterPro" id="IPR050387">
    <property type="entry name" value="Hedgehog_Signaling"/>
</dbReference>
<dbReference type="GO" id="GO:0016540">
    <property type="term" value="P:protein autoprocessing"/>
    <property type="evidence" value="ECO:0007669"/>
    <property type="project" value="InterPro"/>
</dbReference>
<evidence type="ECO:0000256" key="3">
    <source>
        <dbReference type="ARBA" id="ARBA00021970"/>
    </source>
</evidence>
<keyword evidence="8" id="KW-0709">Segmentation polarity protein</keyword>
<dbReference type="CDD" id="cd00081">
    <property type="entry name" value="Hint"/>
    <property type="match status" value="1"/>
</dbReference>
<evidence type="ECO:0000256" key="10">
    <source>
        <dbReference type="ARBA" id="ARBA00022729"/>
    </source>
</evidence>
<evidence type="ECO:0000256" key="15">
    <source>
        <dbReference type="ARBA" id="ARBA00023139"/>
    </source>
</evidence>
<keyword evidence="10" id="KW-0732">Signal</keyword>
<keyword evidence="6" id="KW-0645">Protease</keyword>
<dbReference type="Gene3D" id="3.30.1380.10">
    <property type="match status" value="1"/>
</dbReference>
<feature type="domain" description="Hint" evidence="20">
    <location>
        <begin position="227"/>
        <end position="271"/>
    </location>
</feature>
<dbReference type="GO" id="GO:0016740">
    <property type="term" value="F:transferase activity"/>
    <property type="evidence" value="ECO:0007669"/>
    <property type="project" value="UniProtKB-KW"/>
</dbReference>
<gene>
    <name evidence="22" type="ORF">PYX00_007904</name>
</gene>
<dbReference type="AlphaFoldDB" id="A0AAW2HKV1"/>
<evidence type="ECO:0000256" key="7">
    <source>
        <dbReference type="ARBA" id="ARBA00022679"/>
    </source>
</evidence>
<dbReference type="GO" id="GO:0009653">
    <property type="term" value="P:anatomical structure morphogenesis"/>
    <property type="evidence" value="ECO:0007669"/>
    <property type="project" value="UniProtKB-KW"/>
</dbReference>
<dbReference type="InterPro" id="IPR006141">
    <property type="entry name" value="Intein_N"/>
</dbReference>
<evidence type="ECO:0000256" key="2">
    <source>
        <dbReference type="ARBA" id="ARBA00010649"/>
    </source>
</evidence>
<feature type="domain" description="Hint" evidence="21">
    <location>
        <begin position="83"/>
        <end position="226"/>
    </location>
</feature>
<evidence type="ECO:0000256" key="1">
    <source>
        <dbReference type="ARBA" id="ARBA00004193"/>
    </source>
</evidence>
<dbReference type="SMART" id="SM00305">
    <property type="entry name" value="HintC"/>
    <property type="match status" value="1"/>
</dbReference>
<evidence type="ECO:0000256" key="4">
    <source>
        <dbReference type="ARBA" id="ARBA00022473"/>
    </source>
</evidence>
<dbReference type="GO" id="GO:0001708">
    <property type="term" value="P:cell fate specification"/>
    <property type="evidence" value="ECO:0007669"/>
    <property type="project" value="TreeGrafter"/>
</dbReference>
<dbReference type="SUPFAM" id="SSF51294">
    <property type="entry name" value="Hedgehog/intein (Hint) domain"/>
    <property type="match status" value="1"/>
</dbReference>
<organism evidence="22">
    <name type="scientific">Menopon gallinae</name>
    <name type="common">poultry shaft louse</name>
    <dbReference type="NCBI Taxonomy" id="328185"/>
    <lineage>
        <taxon>Eukaryota</taxon>
        <taxon>Metazoa</taxon>
        <taxon>Ecdysozoa</taxon>
        <taxon>Arthropoda</taxon>
        <taxon>Hexapoda</taxon>
        <taxon>Insecta</taxon>
        <taxon>Pterygota</taxon>
        <taxon>Neoptera</taxon>
        <taxon>Paraneoptera</taxon>
        <taxon>Psocodea</taxon>
        <taxon>Troctomorpha</taxon>
        <taxon>Phthiraptera</taxon>
        <taxon>Amblycera</taxon>
        <taxon>Menoponidae</taxon>
        <taxon>Menopon</taxon>
    </lineage>
</organism>
<proteinExistence type="inferred from homology"/>
<dbReference type="InterPro" id="IPR003587">
    <property type="entry name" value="Hint_dom_N"/>
</dbReference>
<evidence type="ECO:0000256" key="16">
    <source>
        <dbReference type="ARBA" id="ARBA00023288"/>
    </source>
</evidence>
<dbReference type="FunFam" id="3.30.1380.10:FF:000005">
    <property type="entry name" value="Sonic hedgehog signaling molecule"/>
    <property type="match status" value="1"/>
</dbReference>
<dbReference type="GO" id="GO:0005113">
    <property type="term" value="F:patched binding"/>
    <property type="evidence" value="ECO:0007669"/>
    <property type="project" value="TreeGrafter"/>
</dbReference>
<dbReference type="SMART" id="SM00306">
    <property type="entry name" value="HintN"/>
    <property type="match status" value="1"/>
</dbReference>
<evidence type="ECO:0000256" key="6">
    <source>
        <dbReference type="ARBA" id="ARBA00022670"/>
    </source>
</evidence>
<dbReference type="Gene3D" id="2.170.16.10">
    <property type="entry name" value="Hedgehog/Intein (Hint) domain"/>
    <property type="match status" value="1"/>
</dbReference>
<keyword evidence="12" id="KW-0068">Autocatalytic cleavage</keyword>
<dbReference type="GO" id="GO:0005886">
    <property type="term" value="C:plasma membrane"/>
    <property type="evidence" value="ECO:0007669"/>
    <property type="project" value="UniProtKB-SubCell"/>
</dbReference>
<dbReference type="PROSITE" id="PS50817">
    <property type="entry name" value="INTEIN_N_TER"/>
    <property type="match status" value="1"/>
</dbReference>
<dbReference type="InterPro" id="IPR036844">
    <property type="entry name" value="Hint_dom_sf"/>
</dbReference>
<dbReference type="GO" id="GO:0048731">
    <property type="term" value="P:system development"/>
    <property type="evidence" value="ECO:0007669"/>
    <property type="project" value="UniProtKB-ARBA"/>
</dbReference>
<comment type="caution">
    <text evidence="22">The sequence shown here is derived from an EMBL/GenBank/DDBJ whole genome shotgun (WGS) entry which is preliminary data.</text>
</comment>
<evidence type="ECO:0000256" key="14">
    <source>
        <dbReference type="ARBA" id="ARBA00023136"/>
    </source>
</evidence>
<keyword evidence="16" id="KW-0449">Lipoprotein</keyword>
<comment type="similarity">
    <text evidence="2">Belongs to the hedgehog family.</text>
</comment>
<keyword evidence="11" id="KW-0378">Hydrolase</keyword>
<keyword evidence="14" id="KW-0472">Membrane</keyword>
<accession>A0AAW2HKV1</accession>
<dbReference type="GO" id="GO:0016539">
    <property type="term" value="P:intein-mediated protein splicing"/>
    <property type="evidence" value="ECO:0007669"/>
    <property type="project" value="InterPro"/>
</dbReference>
<dbReference type="GO" id="GO:0005615">
    <property type="term" value="C:extracellular space"/>
    <property type="evidence" value="ECO:0007669"/>
    <property type="project" value="TreeGrafter"/>
</dbReference>
<evidence type="ECO:0000256" key="17">
    <source>
        <dbReference type="ARBA" id="ARBA00023301"/>
    </source>
</evidence>